<gene>
    <name evidence="2" type="ORF">CBY09_11210</name>
</gene>
<dbReference type="PANTHER" id="PTHR37309">
    <property type="entry name" value="SLR0284 PROTEIN"/>
    <property type="match status" value="1"/>
</dbReference>
<dbReference type="EMBL" id="NOIG01000007">
    <property type="protein sequence ID" value="OYD50122.1"/>
    <property type="molecule type" value="Genomic_DNA"/>
</dbReference>
<dbReference type="PANTHER" id="PTHR37309:SF1">
    <property type="entry name" value="SLR0284 PROTEIN"/>
    <property type="match status" value="1"/>
</dbReference>
<dbReference type="AlphaFoldDB" id="A0A235EM73"/>
<keyword evidence="1" id="KW-0472">Membrane</keyword>
<sequence length="117" mass="12328">MKLLLKWLLSAAALLFVAYIYSGVEVKSFPSALIAAFVIGLFNVVLRPVLVVLTLPVTIVTVGLFLFVINALMFWAAASVLDGFHVAGFGAALLGSLIYSVLGVVIESALGGLFAKK</sequence>
<dbReference type="OrthoDB" id="9797048at2"/>
<reference evidence="2 3" key="1">
    <citation type="submission" date="2017-07" db="EMBL/GenBank/DDBJ databases">
        <title>Acidovorax KNDSW TSA 6 genome sequence and assembly.</title>
        <authorList>
            <person name="Mayilraj S."/>
        </authorList>
    </citation>
    <scope>NUCLEOTIDE SEQUENCE [LARGE SCALE GENOMIC DNA]</scope>
    <source>
        <strain evidence="2 3">KNDSW-TSA6</strain>
    </source>
</reference>
<comment type="caution">
    <text evidence="2">The sequence shown here is derived from an EMBL/GenBank/DDBJ whole genome shotgun (WGS) entry which is preliminary data.</text>
</comment>
<dbReference type="Proteomes" id="UP000215441">
    <property type="component" value="Unassembled WGS sequence"/>
</dbReference>
<keyword evidence="1" id="KW-1133">Transmembrane helix</keyword>
<organism evidence="2 3">
    <name type="scientific">Acidovorax kalamii</name>
    <dbReference type="NCBI Taxonomy" id="2004485"/>
    <lineage>
        <taxon>Bacteria</taxon>
        <taxon>Pseudomonadati</taxon>
        <taxon>Pseudomonadota</taxon>
        <taxon>Betaproteobacteria</taxon>
        <taxon>Burkholderiales</taxon>
        <taxon>Comamonadaceae</taxon>
        <taxon>Acidovorax</taxon>
    </lineage>
</organism>
<proteinExistence type="predicted"/>
<protein>
    <submittedName>
        <fullName evidence="2">Phage holin family protein</fullName>
    </submittedName>
</protein>
<dbReference type="Pfam" id="PF04020">
    <property type="entry name" value="Phage_holin_4_2"/>
    <property type="match status" value="1"/>
</dbReference>
<feature type="transmembrane region" description="Helical" evidence="1">
    <location>
        <begin position="57"/>
        <end position="77"/>
    </location>
</feature>
<evidence type="ECO:0000313" key="2">
    <source>
        <dbReference type="EMBL" id="OYD50122.1"/>
    </source>
</evidence>
<dbReference type="InterPro" id="IPR007165">
    <property type="entry name" value="Phage_holin_4_2"/>
</dbReference>
<keyword evidence="1" id="KW-0812">Transmembrane</keyword>
<feature type="transmembrane region" description="Helical" evidence="1">
    <location>
        <begin position="89"/>
        <end position="115"/>
    </location>
</feature>
<accession>A0A235EM73</accession>
<name>A0A235EM73_9BURK</name>
<feature type="transmembrane region" description="Helical" evidence="1">
    <location>
        <begin position="32"/>
        <end position="50"/>
    </location>
</feature>
<evidence type="ECO:0000313" key="3">
    <source>
        <dbReference type="Proteomes" id="UP000215441"/>
    </source>
</evidence>
<keyword evidence="3" id="KW-1185">Reference proteome</keyword>
<dbReference type="RefSeq" id="WP_063459689.1">
    <property type="nucleotide sequence ID" value="NZ_JAMXHW010000002.1"/>
</dbReference>
<evidence type="ECO:0000256" key="1">
    <source>
        <dbReference type="SAM" id="Phobius"/>
    </source>
</evidence>